<name>A0A1T5DWW4_9SPHI</name>
<dbReference type="InterPro" id="IPR012944">
    <property type="entry name" value="SusD_RagB_dom"/>
</dbReference>
<organism evidence="9 10">
    <name type="scientific">Sphingobacterium nematocida</name>
    <dbReference type="NCBI Taxonomy" id="1513896"/>
    <lineage>
        <taxon>Bacteria</taxon>
        <taxon>Pseudomonadati</taxon>
        <taxon>Bacteroidota</taxon>
        <taxon>Sphingobacteriia</taxon>
        <taxon>Sphingobacteriales</taxon>
        <taxon>Sphingobacteriaceae</taxon>
        <taxon>Sphingobacterium</taxon>
    </lineage>
</organism>
<evidence type="ECO:0000256" key="5">
    <source>
        <dbReference type="ARBA" id="ARBA00023237"/>
    </source>
</evidence>
<dbReference type="GO" id="GO:0009279">
    <property type="term" value="C:cell outer membrane"/>
    <property type="evidence" value="ECO:0007669"/>
    <property type="project" value="UniProtKB-SubCell"/>
</dbReference>
<dbReference type="PROSITE" id="PS51257">
    <property type="entry name" value="PROKAR_LIPOPROTEIN"/>
    <property type="match status" value="1"/>
</dbReference>
<keyword evidence="3 6" id="KW-0732">Signal</keyword>
<evidence type="ECO:0000256" key="1">
    <source>
        <dbReference type="ARBA" id="ARBA00004442"/>
    </source>
</evidence>
<dbReference type="STRING" id="1513896.SAMN05660841_02196"/>
<dbReference type="InterPro" id="IPR011990">
    <property type="entry name" value="TPR-like_helical_dom_sf"/>
</dbReference>
<evidence type="ECO:0000313" key="9">
    <source>
        <dbReference type="EMBL" id="SKB76164.1"/>
    </source>
</evidence>
<dbReference type="SUPFAM" id="SSF48452">
    <property type="entry name" value="TPR-like"/>
    <property type="match status" value="1"/>
</dbReference>
<keyword evidence="10" id="KW-1185">Reference proteome</keyword>
<keyword evidence="4" id="KW-0472">Membrane</keyword>
<feature type="domain" description="SusD-like N-terminal" evidence="8">
    <location>
        <begin position="23"/>
        <end position="204"/>
    </location>
</feature>
<evidence type="ECO:0000256" key="4">
    <source>
        <dbReference type="ARBA" id="ARBA00023136"/>
    </source>
</evidence>
<accession>A0A1T5DWW4</accession>
<dbReference type="OrthoDB" id="1097962at2"/>
<evidence type="ECO:0000256" key="3">
    <source>
        <dbReference type="ARBA" id="ARBA00022729"/>
    </source>
</evidence>
<dbReference type="EMBL" id="FUZF01000009">
    <property type="protein sequence ID" value="SKB76164.1"/>
    <property type="molecule type" value="Genomic_DNA"/>
</dbReference>
<reference evidence="10" key="1">
    <citation type="submission" date="2017-02" db="EMBL/GenBank/DDBJ databases">
        <authorList>
            <person name="Varghese N."/>
            <person name="Submissions S."/>
        </authorList>
    </citation>
    <scope>NUCLEOTIDE SEQUENCE [LARGE SCALE GENOMIC DNA]</scope>
    <source>
        <strain evidence="10">DSM 24091</strain>
    </source>
</reference>
<proteinExistence type="inferred from homology"/>
<comment type="similarity">
    <text evidence="2">Belongs to the SusD family.</text>
</comment>
<evidence type="ECO:0000259" key="8">
    <source>
        <dbReference type="Pfam" id="PF14322"/>
    </source>
</evidence>
<protein>
    <submittedName>
        <fullName evidence="9">SusD family protein</fullName>
    </submittedName>
</protein>
<evidence type="ECO:0000259" key="7">
    <source>
        <dbReference type="Pfam" id="PF07980"/>
    </source>
</evidence>
<evidence type="ECO:0000256" key="6">
    <source>
        <dbReference type="SAM" id="SignalP"/>
    </source>
</evidence>
<dbReference type="RefSeq" id="WP_079643131.1">
    <property type="nucleotide sequence ID" value="NZ_FUZF01000009.1"/>
</dbReference>
<feature type="chain" id="PRO_5012933723" evidence="6">
    <location>
        <begin position="21"/>
        <end position="480"/>
    </location>
</feature>
<dbReference type="Gene3D" id="1.25.40.390">
    <property type="match status" value="1"/>
</dbReference>
<sequence length="480" mass="54594">MKIKRTTIFCVALVALSLSSCDKWLDIKPADRIVEENVFDTPAGILSALNGTYNELLNSELYGSTLGSEFIEILGQQYNIRTTNVNYTEVSNYAYPADYTKGRLERTWDAAYKVILNSNKIIENVEKRSSTLPSNIQDIVLGESLAIRAFVHFDMLRLFGPIYKTSASQKSIPYVDEISVSPAPLLPAEEVIKHIINDLDRAESYLLKSDPIVNEGPQNTVLEGADNTFRYRTFRFNYYTILALKARVHLYAGDKGNALKYAKMIIEDSKRESYFPFIKHTDIAGNFANPDRVFSTEIITGLYHSGRNLIFQNYFNPGSAQSANLLIPRAGNIAALFSGEESDYRYSYLWQDYDLEVNTLYSLKFRVGETSTLYRNSILPLIRLGEVYLIATESESNEQLAYAYLNKLRNQRGLPSVTDNLAVRLRNEYVKELYGEGQLFFYYKRTNTATIKSGITNANISMTAARYVPMLPDSENRYRD</sequence>
<dbReference type="Pfam" id="PF14322">
    <property type="entry name" value="SusD-like_3"/>
    <property type="match status" value="1"/>
</dbReference>
<dbReference type="AlphaFoldDB" id="A0A1T5DWW4"/>
<gene>
    <name evidence="9" type="ORF">SAMN05660841_02196</name>
</gene>
<evidence type="ECO:0000256" key="2">
    <source>
        <dbReference type="ARBA" id="ARBA00006275"/>
    </source>
</evidence>
<dbReference type="Pfam" id="PF07980">
    <property type="entry name" value="SusD_RagB"/>
    <property type="match status" value="1"/>
</dbReference>
<evidence type="ECO:0000313" key="10">
    <source>
        <dbReference type="Proteomes" id="UP000190150"/>
    </source>
</evidence>
<keyword evidence="5" id="KW-0998">Cell outer membrane</keyword>
<dbReference type="InterPro" id="IPR033985">
    <property type="entry name" value="SusD-like_N"/>
</dbReference>
<comment type="subcellular location">
    <subcellularLocation>
        <location evidence="1">Cell outer membrane</location>
    </subcellularLocation>
</comment>
<feature type="signal peptide" evidence="6">
    <location>
        <begin position="1"/>
        <end position="20"/>
    </location>
</feature>
<dbReference type="Proteomes" id="UP000190150">
    <property type="component" value="Unassembled WGS sequence"/>
</dbReference>
<feature type="domain" description="RagB/SusD" evidence="7">
    <location>
        <begin position="360"/>
        <end position="448"/>
    </location>
</feature>